<keyword evidence="4" id="KW-1185">Reference proteome</keyword>
<sequence length="236" mass="26770">NQYSSTHTYFSLSHTFLDTTKENESIFVGTHTYQYKFTLPLTCDSTYQKGYGKIKYGCLIDIVRPFPKSNIQLLEQFTVVRPVDLRIYHIPAPQIETVETRYLPSSKGSVTMKAILHDGWYLPGQTIHFDASIFNRSHSPISSMEVRLVEATTYLGFQGYKRHQRVVKNELVNTCQEIYVASGGDYDCKRAITIPPFTPTIHTCPHIIVEYYVKVLVSTSSSGTSLSLRIPIVIGT</sequence>
<dbReference type="SUPFAM" id="SSF81296">
    <property type="entry name" value="E set domains"/>
    <property type="match status" value="2"/>
</dbReference>
<dbReference type="AlphaFoldDB" id="A0AAV5TES2"/>
<dbReference type="InterPro" id="IPR050357">
    <property type="entry name" value="Arrestin_domain-protein"/>
</dbReference>
<reference evidence="3" key="1">
    <citation type="submission" date="2023-10" db="EMBL/GenBank/DDBJ databases">
        <title>Genome assembly of Pristionchus species.</title>
        <authorList>
            <person name="Yoshida K."/>
            <person name="Sommer R.J."/>
        </authorList>
    </citation>
    <scope>NUCLEOTIDE SEQUENCE</scope>
    <source>
        <strain evidence="3">RS0144</strain>
    </source>
</reference>
<dbReference type="Pfam" id="PF00339">
    <property type="entry name" value="Arrestin_N"/>
    <property type="match status" value="1"/>
</dbReference>
<dbReference type="Proteomes" id="UP001432027">
    <property type="component" value="Unassembled WGS sequence"/>
</dbReference>
<proteinExistence type="inferred from homology"/>
<dbReference type="EMBL" id="BTSX01000004">
    <property type="protein sequence ID" value="GMS93092.1"/>
    <property type="molecule type" value="Genomic_DNA"/>
</dbReference>
<feature type="domain" description="Arrestin C-terminal-like" evidence="2">
    <location>
        <begin position="106"/>
        <end position="236"/>
    </location>
</feature>
<dbReference type="PANTHER" id="PTHR11188:SF175">
    <property type="entry name" value="ARRESTIN C-TERMINAL-LIKE DOMAIN-CONTAINING PROTEIN"/>
    <property type="match status" value="1"/>
</dbReference>
<dbReference type="Pfam" id="PF02752">
    <property type="entry name" value="Arrestin_C"/>
    <property type="match status" value="1"/>
</dbReference>
<evidence type="ECO:0000256" key="1">
    <source>
        <dbReference type="ARBA" id="ARBA00005298"/>
    </source>
</evidence>
<accession>A0AAV5TES2</accession>
<dbReference type="InterPro" id="IPR011022">
    <property type="entry name" value="Arrestin_C-like"/>
</dbReference>
<name>A0AAV5TES2_9BILA</name>
<dbReference type="Gene3D" id="2.60.40.640">
    <property type="match status" value="2"/>
</dbReference>
<comment type="similarity">
    <text evidence="1">Belongs to the arrestin family.</text>
</comment>
<dbReference type="InterPro" id="IPR011021">
    <property type="entry name" value="Arrestin-like_N"/>
</dbReference>
<dbReference type="GO" id="GO:0015031">
    <property type="term" value="P:protein transport"/>
    <property type="evidence" value="ECO:0007669"/>
    <property type="project" value="TreeGrafter"/>
</dbReference>
<feature type="non-terminal residue" evidence="3">
    <location>
        <position position="1"/>
    </location>
</feature>
<dbReference type="PANTHER" id="PTHR11188">
    <property type="entry name" value="ARRESTIN DOMAIN CONTAINING PROTEIN"/>
    <property type="match status" value="1"/>
</dbReference>
<organism evidence="3 4">
    <name type="scientific">Pristionchus entomophagus</name>
    <dbReference type="NCBI Taxonomy" id="358040"/>
    <lineage>
        <taxon>Eukaryota</taxon>
        <taxon>Metazoa</taxon>
        <taxon>Ecdysozoa</taxon>
        <taxon>Nematoda</taxon>
        <taxon>Chromadorea</taxon>
        <taxon>Rhabditida</taxon>
        <taxon>Rhabditina</taxon>
        <taxon>Diplogasteromorpha</taxon>
        <taxon>Diplogasteroidea</taxon>
        <taxon>Neodiplogasteridae</taxon>
        <taxon>Pristionchus</taxon>
    </lineage>
</organism>
<comment type="caution">
    <text evidence="3">The sequence shown here is derived from an EMBL/GenBank/DDBJ whole genome shotgun (WGS) entry which is preliminary data.</text>
</comment>
<evidence type="ECO:0000259" key="2">
    <source>
        <dbReference type="SMART" id="SM01017"/>
    </source>
</evidence>
<dbReference type="InterPro" id="IPR014752">
    <property type="entry name" value="Arrestin-like_C"/>
</dbReference>
<protein>
    <recommendedName>
        <fullName evidence="2">Arrestin C-terminal-like domain-containing protein</fullName>
    </recommendedName>
</protein>
<dbReference type="SMART" id="SM01017">
    <property type="entry name" value="Arrestin_C"/>
    <property type="match status" value="1"/>
</dbReference>
<feature type="non-terminal residue" evidence="3">
    <location>
        <position position="236"/>
    </location>
</feature>
<evidence type="ECO:0000313" key="4">
    <source>
        <dbReference type="Proteomes" id="UP001432027"/>
    </source>
</evidence>
<dbReference type="InterPro" id="IPR014756">
    <property type="entry name" value="Ig_E-set"/>
</dbReference>
<evidence type="ECO:0000313" key="3">
    <source>
        <dbReference type="EMBL" id="GMS93092.1"/>
    </source>
</evidence>
<dbReference type="GO" id="GO:0005737">
    <property type="term" value="C:cytoplasm"/>
    <property type="evidence" value="ECO:0007669"/>
    <property type="project" value="TreeGrafter"/>
</dbReference>
<gene>
    <name evidence="3" type="ORF">PENTCL1PPCAC_15267</name>
</gene>